<dbReference type="OrthoDB" id="6335612at2759"/>
<dbReference type="Pfam" id="PF06607">
    <property type="entry name" value="Prokineticin"/>
    <property type="match status" value="1"/>
</dbReference>
<evidence type="ECO:0000256" key="1">
    <source>
        <dbReference type="ARBA" id="ARBA00004613"/>
    </source>
</evidence>
<protein>
    <submittedName>
        <fullName evidence="6">Astakine variant 3</fullName>
    </submittedName>
</protein>
<feature type="signal peptide" evidence="4">
    <location>
        <begin position="1"/>
        <end position="21"/>
    </location>
</feature>
<proteinExistence type="evidence at transcript level"/>
<comment type="subcellular location">
    <subcellularLocation>
        <location evidence="1">Secreted</location>
    </subcellularLocation>
</comment>
<sequence>MAVSSAVRMLSVACLVVSAAGMRRLGDCSSSADCGPGACCTIAGSNRYSIPQCTPLGDLGDWCRVVNPPRELSLAYPNGLQVLLTDSYHGMCPCRPELACSRSTSTCQLPQESTQHQEDNSLYKD</sequence>
<reference evidence="6" key="1">
    <citation type="journal article" date="2010" name="Fish Shellfish Immunol.">
        <title>A long form of shrimp astakine transcript: molecular cloning, characterization and functional elucidation in promoting hematopoiesis.</title>
        <authorList>
            <person name="Hsiao C.Y."/>
            <person name="Song Y.L."/>
        </authorList>
    </citation>
    <scope>NUCLEOTIDE SEQUENCE</scope>
</reference>
<feature type="domain" description="Prokineticin" evidence="5">
    <location>
        <begin position="13"/>
        <end position="104"/>
    </location>
</feature>
<evidence type="ECO:0000259" key="5">
    <source>
        <dbReference type="Pfam" id="PF06607"/>
    </source>
</evidence>
<evidence type="ECO:0000256" key="4">
    <source>
        <dbReference type="SAM" id="SignalP"/>
    </source>
</evidence>
<feature type="chain" id="PRO_5003044657" evidence="4">
    <location>
        <begin position="22"/>
        <end position="125"/>
    </location>
</feature>
<keyword evidence="2" id="KW-0964">Secreted</keyword>
<evidence type="ECO:0000256" key="2">
    <source>
        <dbReference type="ARBA" id="ARBA00022525"/>
    </source>
</evidence>
<dbReference type="GO" id="GO:0005576">
    <property type="term" value="C:extracellular region"/>
    <property type="evidence" value="ECO:0007669"/>
    <property type="project" value="UniProtKB-SubCell"/>
</dbReference>
<evidence type="ECO:0000256" key="3">
    <source>
        <dbReference type="ARBA" id="ARBA00023157"/>
    </source>
</evidence>
<dbReference type="AlphaFoldDB" id="D3G8A1"/>
<name>D3G8A1_PENMO</name>
<accession>D3G8A1</accession>
<organism evidence="6">
    <name type="scientific">Penaeus monodon</name>
    <name type="common">Giant tiger prawn</name>
    <dbReference type="NCBI Taxonomy" id="6687"/>
    <lineage>
        <taxon>Eukaryota</taxon>
        <taxon>Metazoa</taxon>
        <taxon>Ecdysozoa</taxon>
        <taxon>Arthropoda</taxon>
        <taxon>Crustacea</taxon>
        <taxon>Multicrustacea</taxon>
        <taxon>Malacostraca</taxon>
        <taxon>Eumalacostraca</taxon>
        <taxon>Eucarida</taxon>
        <taxon>Decapoda</taxon>
        <taxon>Dendrobranchiata</taxon>
        <taxon>Penaeoidea</taxon>
        <taxon>Penaeidae</taxon>
        <taxon>Penaeus</taxon>
    </lineage>
</organism>
<keyword evidence="3" id="KW-1015">Disulfide bond</keyword>
<keyword evidence="4" id="KW-0732">Signal</keyword>
<dbReference type="Gene3D" id="2.10.80.10">
    <property type="entry name" value="Lipase, subunit A"/>
    <property type="match status" value="1"/>
</dbReference>
<dbReference type="EMBL" id="EU980446">
    <property type="protein sequence ID" value="ACI02323.1"/>
    <property type="molecule type" value="mRNA"/>
</dbReference>
<dbReference type="InterPro" id="IPR023569">
    <property type="entry name" value="Prokineticin_domain"/>
</dbReference>
<evidence type="ECO:0000313" key="6">
    <source>
        <dbReference type="EMBL" id="ACI02323.1"/>
    </source>
</evidence>